<reference evidence="3 4" key="1">
    <citation type="journal article" date="2015" name="Fungal Genet. Biol.">
        <title>Evolution of novel wood decay mechanisms in Agaricales revealed by the genome sequences of Fistulina hepatica and Cylindrobasidium torrendii.</title>
        <authorList>
            <person name="Floudas D."/>
            <person name="Held B.W."/>
            <person name="Riley R."/>
            <person name="Nagy L.G."/>
            <person name="Koehler G."/>
            <person name="Ransdell A.S."/>
            <person name="Younus H."/>
            <person name="Chow J."/>
            <person name="Chiniquy J."/>
            <person name="Lipzen A."/>
            <person name="Tritt A."/>
            <person name="Sun H."/>
            <person name="Haridas S."/>
            <person name="LaButti K."/>
            <person name="Ohm R.A."/>
            <person name="Kues U."/>
            <person name="Blanchette R.A."/>
            <person name="Grigoriev I.V."/>
            <person name="Minto R.E."/>
            <person name="Hibbett D.S."/>
        </authorList>
    </citation>
    <scope>NUCLEOTIDE SEQUENCE [LARGE SCALE GENOMIC DNA]</scope>
    <source>
        <strain evidence="3 4">ATCC 64428</strain>
    </source>
</reference>
<dbReference type="AlphaFoldDB" id="A0A0D7AHG6"/>
<dbReference type="InterPro" id="IPR029184">
    <property type="entry name" value="Sas4_dom"/>
</dbReference>
<dbReference type="InterPro" id="IPR029332">
    <property type="entry name" value="PEHE_dom"/>
</dbReference>
<evidence type="ECO:0000313" key="4">
    <source>
        <dbReference type="Proteomes" id="UP000054144"/>
    </source>
</evidence>
<accession>A0A0D7AHG6</accession>
<dbReference type="Pfam" id="PF15460">
    <property type="entry name" value="SAS4"/>
    <property type="match status" value="1"/>
</dbReference>
<feature type="compositionally biased region" description="Basic and acidic residues" evidence="1">
    <location>
        <begin position="770"/>
        <end position="779"/>
    </location>
</feature>
<feature type="compositionally biased region" description="Basic residues" evidence="1">
    <location>
        <begin position="402"/>
        <end position="412"/>
    </location>
</feature>
<protein>
    <recommendedName>
        <fullName evidence="2">PEHE domain-containing protein</fullName>
    </recommendedName>
</protein>
<dbReference type="Proteomes" id="UP000054144">
    <property type="component" value="Unassembled WGS sequence"/>
</dbReference>
<feature type="region of interest" description="Disordered" evidence="1">
    <location>
        <begin position="730"/>
        <end position="779"/>
    </location>
</feature>
<evidence type="ECO:0000256" key="1">
    <source>
        <dbReference type="SAM" id="MobiDB-lite"/>
    </source>
</evidence>
<dbReference type="OrthoDB" id="2555515at2759"/>
<evidence type="ECO:0000259" key="2">
    <source>
        <dbReference type="SMART" id="SM01300"/>
    </source>
</evidence>
<feature type="region of interest" description="Disordered" evidence="1">
    <location>
        <begin position="393"/>
        <end position="436"/>
    </location>
</feature>
<proteinExistence type="predicted"/>
<feature type="compositionally biased region" description="Basic and acidic residues" evidence="1">
    <location>
        <begin position="302"/>
        <end position="313"/>
    </location>
</feature>
<feature type="region of interest" description="Disordered" evidence="1">
    <location>
        <begin position="203"/>
        <end position="353"/>
    </location>
</feature>
<gene>
    <name evidence="3" type="ORF">FISHEDRAFT_56826</name>
</gene>
<keyword evidence="4" id="KW-1185">Reference proteome</keyword>
<feature type="compositionally biased region" description="Basic and acidic residues" evidence="1">
    <location>
        <begin position="248"/>
        <end position="272"/>
    </location>
</feature>
<feature type="region of interest" description="Disordered" evidence="1">
    <location>
        <begin position="120"/>
        <end position="145"/>
    </location>
</feature>
<sequence length="779" mass="85719">MNTPPSSSTTLPPARGTRIQPSRTRRGGPGVGSSEIDQMILDNMKRKSPSVEGDPLIPTDTPFLATTNSAAFPLDADKSSESPITMNIYANERYFERPEVIKAYREQAVIETPSFIDITDKPSVGGRFRPRDTDAGIPDTSDAAYEKRHRRYEKFEKRLRLREKEKLKHEQYKLTERIEQLRSMDGNAFMALPAEAFSSRFSKSQLINSDGDGGQSSSEDEAERRRTEMLDVAYSLKERYRLLLPPDRVSKPKNDKTSKDAATHAKAVDDAPRASPVQKDASEDEGEPEPGRSKQRTKARHLQSDHEEPESMRPKQRQKAKQDSDYEELELARPRQRQKLKLSTPRSVAIPPRPHVHKVALPFSQSSGAVTPSTTSDIVKDAAHTFISLTPASMSQGFSASHSRRPRGRPPKKSPTPPWNTEIKPKKASSISSPVPSTVKTNVAANGLSVVVPPTVPNFVEPALSPAALISVPVVFPVNETTTTVASPFESTTPPRKKPKIDGPVKERELSVPPIESMTFDGLATFEPFRASTEPGAESQASSFPASPVMAEPSQLIPRSPSAWIPKGAMGSISQRAKLGYPSNPFFARPSEPEADEYELRSDTRSVDMASSRRSTSVTHAVTAPHTSHRRRSAPILVTHAHLMSDTPKSRNVRVRHGTAFGVKLPNCIGFEFDFYPPDDFWQDSSVLAHLHEISRRHNDDDSAVISMPGPAASSISTLAVDDTFPSKEIHEVKGLSPTTEPPPPGVTGKDELEPDAKISLENGVFPTTCEREDRGRSP</sequence>
<feature type="domain" description="PEHE" evidence="2">
    <location>
        <begin position="110"/>
        <end position="240"/>
    </location>
</feature>
<feature type="compositionally biased region" description="Basic and acidic residues" evidence="1">
    <location>
        <begin position="749"/>
        <end position="759"/>
    </location>
</feature>
<feature type="compositionally biased region" description="Low complexity" evidence="1">
    <location>
        <begin position="1"/>
        <end position="13"/>
    </location>
</feature>
<organism evidence="3 4">
    <name type="scientific">Fistulina hepatica ATCC 64428</name>
    <dbReference type="NCBI Taxonomy" id="1128425"/>
    <lineage>
        <taxon>Eukaryota</taxon>
        <taxon>Fungi</taxon>
        <taxon>Dikarya</taxon>
        <taxon>Basidiomycota</taxon>
        <taxon>Agaricomycotina</taxon>
        <taxon>Agaricomycetes</taxon>
        <taxon>Agaricomycetidae</taxon>
        <taxon>Agaricales</taxon>
        <taxon>Fistulinaceae</taxon>
        <taxon>Fistulina</taxon>
    </lineage>
</organism>
<dbReference type="EMBL" id="KN881666">
    <property type="protein sequence ID" value="KIY51310.1"/>
    <property type="molecule type" value="Genomic_DNA"/>
</dbReference>
<name>A0A0D7AHG6_9AGAR</name>
<feature type="region of interest" description="Disordered" evidence="1">
    <location>
        <begin position="486"/>
        <end position="505"/>
    </location>
</feature>
<dbReference type="SMART" id="SM01300">
    <property type="entry name" value="PEHE"/>
    <property type="match status" value="1"/>
</dbReference>
<dbReference type="GO" id="GO:0000123">
    <property type="term" value="C:histone acetyltransferase complex"/>
    <property type="evidence" value="ECO:0007669"/>
    <property type="project" value="UniProtKB-ARBA"/>
</dbReference>
<evidence type="ECO:0000313" key="3">
    <source>
        <dbReference type="EMBL" id="KIY51310.1"/>
    </source>
</evidence>
<feature type="region of interest" description="Disordered" evidence="1">
    <location>
        <begin position="588"/>
        <end position="631"/>
    </location>
</feature>
<feature type="region of interest" description="Disordered" evidence="1">
    <location>
        <begin position="1"/>
        <end position="35"/>
    </location>
</feature>